<dbReference type="Proteomes" id="UP000694397">
    <property type="component" value="Chromosome 12"/>
</dbReference>
<name>A0A0P7VI45_SCLFO</name>
<organism evidence="6 8">
    <name type="scientific">Scleropages formosus</name>
    <name type="common">Asian bonytongue</name>
    <name type="synonym">Osteoglossum formosum</name>
    <dbReference type="NCBI Taxonomy" id="113540"/>
    <lineage>
        <taxon>Eukaryota</taxon>
        <taxon>Metazoa</taxon>
        <taxon>Chordata</taxon>
        <taxon>Craniata</taxon>
        <taxon>Vertebrata</taxon>
        <taxon>Euteleostomi</taxon>
        <taxon>Actinopterygii</taxon>
        <taxon>Neopterygii</taxon>
        <taxon>Teleostei</taxon>
        <taxon>Osteoglossocephala</taxon>
        <taxon>Osteoglossomorpha</taxon>
        <taxon>Osteoglossiformes</taxon>
        <taxon>Osteoglossidae</taxon>
        <taxon>Scleropages</taxon>
    </lineage>
</organism>
<keyword evidence="1" id="KW-1015">Disulfide bond</keyword>
<evidence type="ECO:0000256" key="2">
    <source>
        <dbReference type="SAM" id="MobiDB-lite"/>
    </source>
</evidence>
<dbReference type="Gene3D" id="3.10.100.10">
    <property type="entry name" value="Mannose-Binding Protein A, subunit A"/>
    <property type="match status" value="1"/>
</dbReference>
<dbReference type="InterPro" id="IPR018378">
    <property type="entry name" value="C-type_lectin_CS"/>
</dbReference>
<feature type="region of interest" description="Disordered" evidence="2">
    <location>
        <begin position="220"/>
        <end position="239"/>
    </location>
</feature>
<evidence type="ECO:0000256" key="1">
    <source>
        <dbReference type="ARBA" id="ARBA00023157"/>
    </source>
</evidence>
<feature type="transmembrane region" description="Helical" evidence="3">
    <location>
        <begin position="177"/>
        <end position="199"/>
    </location>
</feature>
<evidence type="ECO:0000256" key="4">
    <source>
        <dbReference type="SAM" id="SignalP"/>
    </source>
</evidence>
<evidence type="ECO:0000256" key="3">
    <source>
        <dbReference type="SAM" id="Phobius"/>
    </source>
</evidence>
<keyword evidence="3" id="KW-0812">Transmembrane</keyword>
<feature type="domain" description="C-type lectin" evidence="5">
    <location>
        <begin position="40"/>
        <end position="160"/>
    </location>
</feature>
<feature type="signal peptide" evidence="4">
    <location>
        <begin position="1"/>
        <end position="27"/>
    </location>
</feature>
<dbReference type="GeneID" id="108927898"/>
<dbReference type="KEGG" id="sfm:108927898"/>
<dbReference type="InterPro" id="IPR050111">
    <property type="entry name" value="C-type_lectin/snaclec_domain"/>
</dbReference>
<dbReference type="STRING" id="113540.ENSSFOP00015036245"/>
<dbReference type="SUPFAM" id="SSF56436">
    <property type="entry name" value="C-type lectin-like"/>
    <property type="match status" value="1"/>
</dbReference>
<dbReference type="EMBL" id="JARO02001520">
    <property type="protein sequence ID" value="KPP75214.1"/>
    <property type="molecule type" value="Genomic_DNA"/>
</dbReference>
<dbReference type="PROSITE" id="PS50041">
    <property type="entry name" value="C_TYPE_LECTIN_2"/>
    <property type="match status" value="1"/>
</dbReference>
<reference evidence="7" key="3">
    <citation type="submission" date="2025-05" db="UniProtKB">
        <authorList>
            <consortium name="Ensembl"/>
        </authorList>
    </citation>
    <scope>IDENTIFICATION</scope>
</reference>
<keyword evidence="3" id="KW-1133">Transmembrane helix</keyword>
<feature type="chain" id="PRO_5044545585" evidence="4">
    <location>
        <begin position="28"/>
        <end position="239"/>
    </location>
</feature>
<dbReference type="RefSeq" id="XP_029112559.1">
    <property type="nucleotide sequence ID" value="XM_029256726.1"/>
</dbReference>
<dbReference type="InterPro" id="IPR016186">
    <property type="entry name" value="C-type_lectin-like/link_sf"/>
</dbReference>
<proteinExistence type="predicted"/>
<protein>
    <submittedName>
        <fullName evidence="6">CD302 antigen-like</fullName>
    </submittedName>
    <submittedName>
        <fullName evidence="7">CD302 molecule</fullName>
    </submittedName>
</protein>
<dbReference type="InterPro" id="IPR016187">
    <property type="entry name" value="CTDL_fold"/>
</dbReference>
<dbReference type="PANTHER" id="PTHR22803">
    <property type="entry name" value="MANNOSE, PHOSPHOLIPASE, LECTIN RECEPTOR RELATED"/>
    <property type="match status" value="1"/>
</dbReference>
<evidence type="ECO:0000259" key="5">
    <source>
        <dbReference type="PROSITE" id="PS50041"/>
    </source>
</evidence>
<accession>A0A0P7VI45</accession>
<reference evidence="7 9" key="2">
    <citation type="submission" date="2019-04" db="EMBL/GenBank/DDBJ databases">
        <authorList>
            <consortium name="Wellcome Sanger Institute Data Sharing"/>
        </authorList>
    </citation>
    <scope>NUCLEOTIDE SEQUENCE [LARGE SCALE GENOMIC DNA]</scope>
</reference>
<sequence length="239" mass="27030">MESAGRSGLRLFLEVALLAFCCRCCLSGECPADGRVWETFGNSCYHFVHGKEDVAKTYTIEKAREMCHGYGLLCINSEEENKFIVKYSSRVWKDTEDIWLDMYFDPDNDTLVWQDQTPVVYTNWEDVDDLTPMDTCASADSSSGKWVRVSCEDSYKRVVCETKQVSENAAKRGNSQLLSVLVILSVVVILGFSTAVWFLSQKHSFAPTLFTSFEYHPPFRSPKSDETTLVEAEETEAVA</sequence>
<dbReference type="CTD" id="9936"/>
<dbReference type="Proteomes" id="UP000034805">
    <property type="component" value="Unassembled WGS sequence"/>
</dbReference>
<dbReference type="OrthoDB" id="9945342at2759"/>
<dbReference type="InterPro" id="IPR001304">
    <property type="entry name" value="C-type_lectin-like"/>
</dbReference>
<dbReference type="AlphaFoldDB" id="A0A0P7VI45"/>
<keyword evidence="3" id="KW-0472">Membrane</keyword>
<evidence type="ECO:0000313" key="8">
    <source>
        <dbReference type="Proteomes" id="UP000034805"/>
    </source>
</evidence>
<reference evidence="6 8" key="1">
    <citation type="submission" date="2015-08" db="EMBL/GenBank/DDBJ databases">
        <title>The genome of the Asian arowana (Scleropages formosus).</title>
        <authorList>
            <person name="Tan M.H."/>
            <person name="Gan H.M."/>
            <person name="Croft L.J."/>
            <person name="Austin C.M."/>
        </authorList>
    </citation>
    <scope>NUCLEOTIDE SEQUENCE [LARGE SCALE GENOMIC DNA]</scope>
    <source>
        <strain evidence="6">Aro1</strain>
    </source>
</reference>
<evidence type="ECO:0000313" key="9">
    <source>
        <dbReference type="Proteomes" id="UP000694397"/>
    </source>
</evidence>
<dbReference type="Ensembl" id="ENSSFOT00015036638.2">
    <property type="protein sequence ID" value="ENSSFOP00015036245.2"/>
    <property type="gene ID" value="ENSSFOG00015023072.2"/>
</dbReference>
<dbReference type="Pfam" id="PF00059">
    <property type="entry name" value="Lectin_C"/>
    <property type="match status" value="1"/>
</dbReference>
<dbReference type="CDD" id="cd00037">
    <property type="entry name" value="CLECT"/>
    <property type="match status" value="1"/>
</dbReference>
<dbReference type="GeneTree" id="ENSGT01150000286973"/>
<evidence type="ECO:0000313" key="6">
    <source>
        <dbReference type="EMBL" id="KPP75214.1"/>
    </source>
</evidence>
<dbReference type="SMART" id="SM00034">
    <property type="entry name" value="CLECT"/>
    <property type="match status" value="1"/>
</dbReference>
<keyword evidence="9" id="KW-1185">Reference proteome</keyword>
<dbReference type="PROSITE" id="PS00615">
    <property type="entry name" value="C_TYPE_LECTIN_1"/>
    <property type="match status" value="1"/>
</dbReference>
<keyword evidence="4" id="KW-0732">Signal</keyword>
<evidence type="ECO:0000313" key="7">
    <source>
        <dbReference type="Ensembl" id="ENSSFOP00015036245.2"/>
    </source>
</evidence>
<gene>
    <name evidence="7" type="primary">CD302</name>
    <name evidence="6" type="ORF">Z043_105560</name>
</gene>